<dbReference type="InterPro" id="IPR058240">
    <property type="entry name" value="rSAM_sf"/>
</dbReference>
<keyword evidence="2" id="KW-0004">4Fe-4S</keyword>
<comment type="cofactor">
    <cofactor evidence="1">
        <name>[4Fe-4S] cluster</name>
        <dbReference type="ChEBI" id="CHEBI:49883"/>
    </cofactor>
</comment>
<evidence type="ECO:0000256" key="3">
    <source>
        <dbReference type="ARBA" id="ARBA00022691"/>
    </source>
</evidence>
<dbReference type="NCBIfam" id="TIGR01212">
    <property type="entry name" value="TIGR01212 family radical SAM protein"/>
    <property type="match status" value="1"/>
</dbReference>
<dbReference type="PANTHER" id="PTHR11135:SF1">
    <property type="entry name" value="PROTEIN YHCC"/>
    <property type="match status" value="1"/>
</dbReference>
<accession>A0A7X2TFZ4</accession>
<evidence type="ECO:0000256" key="2">
    <source>
        <dbReference type="ARBA" id="ARBA00022485"/>
    </source>
</evidence>
<keyword evidence="5" id="KW-0408">Iron</keyword>
<dbReference type="InterPro" id="IPR023404">
    <property type="entry name" value="rSAM_horseshoe"/>
</dbReference>
<dbReference type="RefSeq" id="WP_154503302.1">
    <property type="nucleotide sequence ID" value="NZ_VUMN01000005.1"/>
</dbReference>
<evidence type="ECO:0000313" key="8">
    <source>
        <dbReference type="EMBL" id="MSS57981.1"/>
    </source>
</evidence>
<gene>
    <name evidence="8" type="ORF">FYJ51_03590</name>
</gene>
<reference evidence="8 9" key="1">
    <citation type="submission" date="2019-08" db="EMBL/GenBank/DDBJ databases">
        <title>In-depth cultivation of the pig gut microbiome towards novel bacterial diversity and tailored functional studies.</title>
        <authorList>
            <person name="Wylensek D."/>
            <person name="Hitch T.C.A."/>
            <person name="Clavel T."/>
        </authorList>
    </citation>
    <scope>NUCLEOTIDE SEQUENCE [LARGE SCALE GENOMIC DNA]</scope>
    <source>
        <strain evidence="8 9">Oil+RF-744-GAM-WT-6</strain>
    </source>
</reference>
<dbReference type="Gene3D" id="3.80.30.20">
    <property type="entry name" value="tm_1862 like domain"/>
    <property type="match status" value="1"/>
</dbReference>
<dbReference type="InterPro" id="IPR005911">
    <property type="entry name" value="YhcC-like"/>
</dbReference>
<dbReference type="SMART" id="SM00729">
    <property type="entry name" value="Elp3"/>
    <property type="match status" value="1"/>
</dbReference>
<dbReference type="Proteomes" id="UP000461880">
    <property type="component" value="Unassembled WGS sequence"/>
</dbReference>
<evidence type="ECO:0000256" key="4">
    <source>
        <dbReference type="ARBA" id="ARBA00022723"/>
    </source>
</evidence>
<organism evidence="8 9">
    <name type="scientific">Stecheria intestinalis</name>
    <dbReference type="NCBI Taxonomy" id="2606630"/>
    <lineage>
        <taxon>Bacteria</taxon>
        <taxon>Bacillati</taxon>
        <taxon>Bacillota</taxon>
        <taxon>Erysipelotrichia</taxon>
        <taxon>Erysipelotrichales</taxon>
        <taxon>Erysipelotrichaceae</taxon>
        <taxon>Stecheria</taxon>
    </lineage>
</organism>
<dbReference type="PANTHER" id="PTHR11135">
    <property type="entry name" value="HISTONE ACETYLTRANSFERASE-RELATED"/>
    <property type="match status" value="1"/>
</dbReference>
<dbReference type="Pfam" id="PF16199">
    <property type="entry name" value="Radical_SAM_C"/>
    <property type="match status" value="1"/>
</dbReference>
<dbReference type="GO" id="GO:0003824">
    <property type="term" value="F:catalytic activity"/>
    <property type="evidence" value="ECO:0007669"/>
    <property type="project" value="InterPro"/>
</dbReference>
<feature type="domain" description="Elp3/MiaA/NifB-like radical SAM core" evidence="7">
    <location>
        <begin position="21"/>
        <end position="250"/>
    </location>
</feature>
<dbReference type="EMBL" id="VUMN01000005">
    <property type="protein sequence ID" value="MSS57981.1"/>
    <property type="molecule type" value="Genomic_DNA"/>
</dbReference>
<keyword evidence="6" id="KW-0411">Iron-sulfur</keyword>
<dbReference type="InterPro" id="IPR032432">
    <property type="entry name" value="Radical_SAM_C"/>
</dbReference>
<name>A0A7X2TFZ4_9FIRM</name>
<keyword evidence="4" id="KW-0479">Metal-binding</keyword>
<evidence type="ECO:0000259" key="7">
    <source>
        <dbReference type="SMART" id="SM00729"/>
    </source>
</evidence>
<sequence length="310" mass="35065">MSERYLSFPVWCREQFGKRLYRIPLDAGMTCPNRDGTLGTKGCIFCDAGGSGDFAVHYEGQQLQLDEVPYLSCRDAGERSYIFYFQAYTNTYAPIERLRFLYSAALQDPLSAGISIATRPDCMSSEVYRLLAELKKAFPDRFIWVELGLQTMHAQTAEYIRRGYPTSVFDDCVSKLHALGIDVIAHVILGLPGESDEMVYQTIDHLNAVKIDGAKLQLLHVLAGTDLAKEYQSGAFEVLCEEHYVKLVSGCIARLRKETVIHRLTGDGPGNLLIAPQWSRHKKRVLNEIRHVLKTEDIRQGCLCYDFHDD</sequence>
<protein>
    <submittedName>
        <fullName evidence="8">TIGR01212 family radical SAM protein</fullName>
    </submittedName>
</protein>
<evidence type="ECO:0000256" key="1">
    <source>
        <dbReference type="ARBA" id="ARBA00001966"/>
    </source>
</evidence>
<dbReference type="AlphaFoldDB" id="A0A7X2TFZ4"/>
<dbReference type="SUPFAM" id="SSF102114">
    <property type="entry name" value="Radical SAM enzymes"/>
    <property type="match status" value="1"/>
</dbReference>
<dbReference type="InterPro" id="IPR006638">
    <property type="entry name" value="Elp3/MiaA/NifB-like_rSAM"/>
</dbReference>
<evidence type="ECO:0000256" key="6">
    <source>
        <dbReference type="ARBA" id="ARBA00023014"/>
    </source>
</evidence>
<dbReference type="SFLD" id="SFLDG01086">
    <property type="entry name" value="elongater_protein-like"/>
    <property type="match status" value="1"/>
</dbReference>
<proteinExistence type="predicted"/>
<dbReference type="GO" id="GO:0051539">
    <property type="term" value="F:4 iron, 4 sulfur cluster binding"/>
    <property type="evidence" value="ECO:0007669"/>
    <property type="project" value="UniProtKB-KW"/>
</dbReference>
<keyword evidence="9" id="KW-1185">Reference proteome</keyword>
<dbReference type="SFLD" id="SFLDS00029">
    <property type="entry name" value="Radical_SAM"/>
    <property type="match status" value="1"/>
</dbReference>
<dbReference type="SFLD" id="SFLDG01091">
    <property type="entry name" value="uncharacterized_CHP01210-like"/>
    <property type="match status" value="1"/>
</dbReference>
<dbReference type="InterPro" id="IPR007197">
    <property type="entry name" value="rSAM"/>
</dbReference>
<evidence type="ECO:0000256" key="5">
    <source>
        <dbReference type="ARBA" id="ARBA00023004"/>
    </source>
</evidence>
<comment type="caution">
    <text evidence="8">The sequence shown here is derived from an EMBL/GenBank/DDBJ whole genome shotgun (WGS) entry which is preliminary data.</text>
</comment>
<evidence type="ECO:0000313" key="9">
    <source>
        <dbReference type="Proteomes" id="UP000461880"/>
    </source>
</evidence>
<dbReference type="InterPro" id="IPR039661">
    <property type="entry name" value="ELP3"/>
</dbReference>
<keyword evidence="3" id="KW-0949">S-adenosyl-L-methionine</keyword>
<dbReference type="Pfam" id="PF04055">
    <property type="entry name" value="Radical_SAM"/>
    <property type="match status" value="1"/>
</dbReference>
<dbReference type="GO" id="GO:0046872">
    <property type="term" value="F:metal ion binding"/>
    <property type="evidence" value="ECO:0007669"/>
    <property type="project" value="UniProtKB-KW"/>
</dbReference>